<organism evidence="7 8">
    <name type="scientific">Gallaecimonas pentaromativorans</name>
    <dbReference type="NCBI Taxonomy" id="584787"/>
    <lineage>
        <taxon>Bacteria</taxon>
        <taxon>Pseudomonadati</taxon>
        <taxon>Pseudomonadota</taxon>
        <taxon>Gammaproteobacteria</taxon>
        <taxon>Enterobacterales</taxon>
        <taxon>Gallaecimonadaceae</taxon>
        <taxon>Gallaecimonas</taxon>
    </lineage>
</organism>
<dbReference type="GO" id="GO:0015226">
    <property type="term" value="F:carnitine transmembrane transporter activity"/>
    <property type="evidence" value="ECO:0007669"/>
    <property type="project" value="TreeGrafter"/>
</dbReference>
<dbReference type="Gene3D" id="3.40.190.100">
    <property type="entry name" value="Glycine betaine-binding periplasmic protein, domain 2"/>
    <property type="match status" value="1"/>
</dbReference>
<feature type="chain" id="PRO_5018204446" evidence="5">
    <location>
        <begin position="20"/>
        <end position="246"/>
    </location>
</feature>
<dbReference type="Pfam" id="PF04069">
    <property type="entry name" value="OpuAC"/>
    <property type="match status" value="1"/>
</dbReference>
<reference evidence="7 8" key="1">
    <citation type="submission" date="2018-11" db="EMBL/GenBank/DDBJ databases">
        <title>Genomic Encyclopedia of Type Strains, Phase IV (KMG-IV): sequencing the most valuable type-strain genomes for metagenomic binning, comparative biology and taxonomic classification.</title>
        <authorList>
            <person name="Goeker M."/>
        </authorList>
    </citation>
    <scope>NUCLEOTIDE SEQUENCE [LARGE SCALE GENOMIC DNA]</scope>
    <source>
        <strain evidence="7 8">DSM 21945</strain>
    </source>
</reference>
<dbReference type="PROSITE" id="PS51257">
    <property type="entry name" value="PROKAR_LIPOPROTEIN"/>
    <property type="match status" value="1"/>
</dbReference>
<comment type="caution">
    <text evidence="7">The sequence shown here is derived from an EMBL/GenBank/DDBJ whole genome shotgun (WGS) entry which is preliminary data.</text>
</comment>
<dbReference type="STRING" id="584787.GCA_001247655_02081"/>
<dbReference type="GO" id="GO:0031460">
    <property type="term" value="P:glycine betaine transport"/>
    <property type="evidence" value="ECO:0007669"/>
    <property type="project" value="TreeGrafter"/>
</dbReference>
<feature type="domain" description="ABC-type glycine betaine transport system substrate-binding" evidence="6">
    <location>
        <begin position="22"/>
        <end position="242"/>
    </location>
</feature>
<accession>A0A3N1P4S5</accession>
<evidence type="ECO:0000256" key="3">
    <source>
        <dbReference type="ARBA" id="ARBA00022475"/>
    </source>
</evidence>
<dbReference type="InterPro" id="IPR007210">
    <property type="entry name" value="ABC_Gly_betaine_transp_sub-bd"/>
</dbReference>
<dbReference type="EMBL" id="RJUL01000009">
    <property type="protein sequence ID" value="ROQ22658.1"/>
    <property type="molecule type" value="Genomic_DNA"/>
</dbReference>
<dbReference type="GO" id="GO:0043190">
    <property type="term" value="C:ATP-binding cassette (ABC) transporter complex"/>
    <property type="evidence" value="ECO:0007669"/>
    <property type="project" value="InterPro"/>
</dbReference>
<evidence type="ECO:0000313" key="7">
    <source>
        <dbReference type="EMBL" id="ROQ22658.1"/>
    </source>
</evidence>
<dbReference type="AlphaFoldDB" id="A0A3N1P4S5"/>
<dbReference type="GO" id="GO:0005275">
    <property type="term" value="F:amine transmembrane transporter activity"/>
    <property type="evidence" value="ECO:0007669"/>
    <property type="project" value="TreeGrafter"/>
</dbReference>
<keyword evidence="3" id="KW-1003">Cell membrane</keyword>
<keyword evidence="2" id="KW-0813">Transport</keyword>
<dbReference type="PANTHER" id="PTHR47737">
    <property type="entry name" value="GLYCINE BETAINE/PROLINE BETAINE TRANSPORT SYSTEM PERMEASE PROTEIN PROW"/>
    <property type="match status" value="1"/>
</dbReference>
<protein>
    <submittedName>
        <fullName evidence="7">Glycine betaine/proline transport system substrate-binding protein</fullName>
    </submittedName>
</protein>
<evidence type="ECO:0000256" key="2">
    <source>
        <dbReference type="ARBA" id="ARBA00022448"/>
    </source>
</evidence>
<sequence>MSKWLLACALLLAGCSAPKDNTIKLAYVQWSSAVAATEQVQKRLEAAGFTVKLVPVTTGAMWAGVASGSVDATVSAWLPQTQAQYAKLYLAKVEDVGPNLEGVKLGLAVPQDSPLQSITDLKDFSGPILGIDPGAGLMTLTKRAMGAYGLGNKLLPGSGPAMGYLLKRAVKEGRPVVVTAWWPHLIVEELHLRFLDDPKGIYPQGESVHTLVSRSLKEQHPKAYAILKGFHWTPRQVLDAMRAARQ</sequence>
<evidence type="ECO:0000256" key="1">
    <source>
        <dbReference type="ARBA" id="ARBA00004236"/>
    </source>
</evidence>
<keyword evidence="8" id="KW-1185">Reference proteome</keyword>
<dbReference type="PANTHER" id="PTHR47737:SF1">
    <property type="entry name" value="GLYCINE BETAINE_PROLINE BETAINE TRANSPORT SYSTEM PERMEASE PROTEIN PROW"/>
    <property type="match status" value="1"/>
</dbReference>
<gene>
    <name evidence="7" type="ORF">EDC28_109147</name>
</gene>
<dbReference type="Proteomes" id="UP000268033">
    <property type="component" value="Unassembled WGS sequence"/>
</dbReference>
<dbReference type="Gene3D" id="3.40.190.10">
    <property type="entry name" value="Periplasmic binding protein-like II"/>
    <property type="match status" value="1"/>
</dbReference>
<dbReference type="RefSeq" id="WP_123422308.1">
    <property type="nucleotide sequence ID" value="NZ_RJUL01000009.1"/>
</dbReference>
<dbReference type="GO" id="GO:0015871">
    <property type="term" value="P:choline transport"/>
    <property type="evidence" value="ECO:0007669"/>
    <property type="project" value="TreeGrafter"/>
</dbReference>
<evidence type="ECO:0000259" key="6">
    <source>
        <dbReference type="Pfam" id="PF04069"/>
    </source>
</evidence>
<dbReference type="SUPFAM" id="SSF53850">
    <property type="entry name" value="Periplasmic binding protein-like II"/>
    <property type="match status" value="1"/>
</dbReference>
<dbReference type="CDD" id="cd13639">
    <property type="entry name" value="PBP2_OpuAC_like"/>
    <property type="match status" value="1"/>
</dbReference>
<evidence type="ECO:0000256" key="5">
    <source>
        <dbReference type="SAM" id="SignalP"/>
    </source>
</evidence>
<keyword evidence="4" id="KW-0472">Membrane</keyword>
<feature type="signal peptide" evidence="5">
    <location>
        <begin position="1"/>
        <end position="19"/>
    </location>
</feature>
<proteinExistence type="predicted"/>
<evidence type="ECO:0000313" key="8">
    <source>
        <dbReference type="Proteomes" id="UP000268033"/>
    </source>
</evidence>
<evidence type="ECO:0000256" key="4">
    <source>
        <dbReference type="ARBA" id="ARBA00023136"/>
    </source>
</evidence>
<keyword evidence="5" id="KW-0732">Signal</keyword>
<comment type="subcellular location">
    <subcellularLocation>
        <location evidence="1">Cell membrane</location>
    </subcellularLocation>
</comment>
<name>A0A3N1P4S5_9GAMM</name>